<dbReference type="AlphaFoldDB" id="A0A1F5WAB9"/>
<organism evidence="2 3">
    <name type="scientific">Candidatus Giovannonibacteria bacterium RIFCSPHIGHO2_02_FULL_45_40</name>
    <dbReference type="NCBI Taxonomy" id="1798337"/>
    <lineage>
        <taxon>Bacteria</taxon>
        <taxon>Candidatus Giovannoniibacteriota</taxon>
    </lineage>
</organism>
<keyword evidence="1" id="KW-0812">Transmembrane</keyword>
<evidence type="ECO:0000256" key="1">
    <source>
        <dbReference type="SAM" id="Phobius"/>
    </source>
</evidence>
<protein>
    <submittedName>
        <fullName evidence="2">Uncharacterized protein</fullName>
    </submittedName>
</protein>
<accession>A0A1F5WAB9</accession>
<feature type="transmembrane region" description="Helical" evidence="1">
    <location>
        <begin position="12"/>
        <end position="34"/>
    </location>
</feature>
<reference evidence="2 3" key="1">
    <citation type="journal article" date="2016" name="Nat. Commun.">
        <title>Thousands of microbial genomes shed light on interconnected biogeochemical processes in an aquifer system.</title>
        <authorList>
            <person name="Anantharaman K."/>
            <person name="Brown C.T."/>
            <person name="Hug L.A."/>
            <person name="Sharon I."/>
            <person name="Castelle C.J."/>
            <person name="Probst A.J."/>
            <person name="Thomas B.C."/>
            <person name="Singh A."/>
            <person name="Wilkins M.J."/>
            <person name="Karaoz U."/>
            <person name="Brodie E.L."/>
            <person name="Williams K.H."/>
            <person name="Hubbard S.S."/>
            <person name="Banfield J.F."/>
        </authorList>
    </citation>
    <scope>NUCLEOTIDE SEQUENCE [LARGE SCALE GENOMIC DNA]</scope>
</reference>
<comment type="caution">
    <text evidence="2">The sequence shown here is derived from an EMBL/GenBank/DDBJ whole genome shotgun (WGS) entry which is preliminary data.</text>
</comment>
<dbReference type="EMBL" id="MFHP01000019">
    <property type="protein sequence ID" value="OGF72606.1"/>
    <property type="molecule type" value="Genomic_DNA"/>
</dbReference>
<feature type="transmembrane region" description="Helical" evidence="1">
    <location>
        <begin position="46"/>
        <end position="65"/>
    </location>
</feature>
<evidence type="ECO:0000313" key="2">
    <source>
        <dbReference type="EMBL" id="OGF72606.1"/>
    </source>
</evidence>
<name>A0A1F5WAB9_9BACT</name>
<sequence>MNIQRSLIKIKNVLPRVLWSACAIFLGVMVFSGFDDFRKVWGFKEEGLFSMLGAVSGLYVMVLAWKWSPKKLIEWENRPTKNDRPRII</sequence>
<gene>
    <name evidence="2" type="ORF">A3C05_03510</name>
</gene>
<proteinExistence type="predicted"/>
<keyword evidence="1" id="KW-0472">Membrane</keyword>
<evidence type="ECO:0000313" key="3">
    <source>
        <dbReference type="Proteomes" id="UP000178743"/>
    </source>
</evidence>
<keyword evidence="1" id="KW-1133">Transmembrane helix</keyword>
<dbReference type="Proteomes" id="UP000178743">
    <property type="component" value="Unassembled WGS sequence"/>
</dbReference>